<protein>
    <submittedName>
        <fullName evidence="1">Uncharacterized protein</fullName>
    </submittedName>
</protein>
<reference evidence="1 2" key="1">
    <citation type="submission" date="2017-09" db="EMBL/GenBank/DDBJ databases">
        <title>Depth-based differentiation of microbial function through sediment-hosted aquifers and enrichment of novel symbionts in the deep terrestrial subsurface.</title>
        <authorList>
            <person name="Probst A.J."/>
            <person name="Ladd B."/>
            <person name="Jarett J.K."/>
            <person name="Geller-Mcgrath D.E."/>
            <person name="Sieber C.M."/>
            <person name="Emerson J.B."/>
            <person name="Anantharaman K."/>
            <person name="Thomas B.C."/>
            <person name="Malmstrom R."/>
            <person name="Stieglmeier M."/>
            <person name="Klingl A."/>
            <person name="Woyke T."/>
            <person name="Ryan C.M."/>
            <person name="Banfield J.F."/>
        </authorList>
    </citation>
    <scope>NUCLEOTIDE SEQUENCE [LARGE SCALE GENOMIC DNA]</scope>
    <source>
        <strain evidence="1">CG10_big_fil_rev_8_21_14_0_10_45_14</strain>
    </source>
</reference>
<comment type="caution">
    <text evidence="1">The sequence shown here is derived from an EMBL/GenBank/DDBJ whole genome shotgun (WGS) entry which is preliminary data.</text>
</comment>
<dbReference type="AlphaFoldDB" id="A0A2H0RKZ8"/>
<sequence length="539" mass="59692">MPEKDNKFKIGIFDTSDAIDAQARDEAHAQILHEQAALSTGSWADFFQNVKRLNVRELGSNALKSTRRYIQYNLLGDLTHLRRQEQFKNQMRAHASIYSSGGRSVDRESRTAVADRLVSGALQQGEIVQDGIPNNFQQEIKALVRIYSTGASSDASGNISGGMRDADFEAQRELIIRRYAENHKGISQSDVMGLLSYSDNMLLVAKEVRQAVAHGEGLEALVDELQFVTGKARMGANTEANLKGIDKILAGMKKYRLGAYFANSKTVALATAFGYSVLAWSAKSVTRRVAGAVLTGAAAGGFMAQREEGIKLDEERRLVAREMAYGKTFADSASARRELASTVLRQESASYFTNSINELLYDGTGEGGRPKEKAGLTREDLGQAISVVSELEARIRIMDRKQVEGGPVDLIKYSRVENVEVEKNELYKLRMYARATITEALKSNRFSDQGQNFDVDQLQYKITGFDQDELASIIKFAIIEGHGDGKGTFNSLAQSLEELRISKGFMVHPIEAHMGGDETRKKAAYKRWIESQAKKLLRS</sequence>
<evidence type="ECO:0000313" key="2">
    <source>
        <dbReference type="Proteomes" id="UP000230833"/>
    </source>
</evidence>
<accession>A0A2H0RKZ8</accession>
<feature type="non-terminal residue" evidence="1">
    <location>
        <position position="539"/>
    </location>
</feature>
<dbReference type="EMBL" id="PCYL01000005">
    <property type="protein sequence ID" value="PIR47140.1"/>
    <property type="molecule type" value="Genomic_DNA"/>
</dbReference>
<organism evidence="1 2">
    <name type="scientific">Candidatus Vogelbacteria bacterium CG10_big_fil_rev_8_21_14_0_10_45_14</name>
    <dbReference type="NCBI Taxonomy" id="1975042"/>
    <lineage>
        <taxon>Bacteria</taxon>
        <taxon>Candidatus Vogeliibacteriota</taxon>
    </lineage>
</organism>
<gene>
    <name evidence="1" type="ORF">COV07_00505</name>
</gene>
<name>A0A2H0RKZ8_9BACT</name>
<dbReference type="Proteomes" id="UP000230833">
    <property type="component" value="Unassembled WGS sequence"/>
</dbReference>
<proteinExistence type="predicted"/>
<evidence type="ECO:0000313" key="1">
    <source>
        <dbReference type="EMBL" id="PIR47140.1"/>
    </source>
</evidence>